<evidence type="ECO:0000313" key="4">
    <source>
        <dbReference type="Proteomes" id="UP000237631"/>
    </source>
</evidence>
<dbReference type="GO" id="GO:0047617">
    <property type="term" value="F:fatty acyl-CoA hydrolase activity"/>
    <property type="evidence" value="ECO:0007669"/>
    <property type="project" value="InterPro"/>
</dbReference>
<dbReference type="GO" id="GO:0005782">
    <property type="term" value="C:peroxisomal matrix"/>
    <property type="evidence" value="ECO:0007669"/>
    <property type="project" value="UniProtKB-SubCell"/>
</dbReference>
<protein>
    <recommendedName>
        <fullName evidence="5">Thioesterase domain-containing protein</fullName>
    </recommendedName>
</protein>
<dbReference type="GO" id="GO:0006637">
    <property type="term" value="P:acyl-CoA metabolic process"/>
    <property type="evidence" value="ECO:0007669"/>
    <property type="project" value="InterPro"/>
</dbReference>
<evidence type="ECO:0000259" key="2">
    <source>
        <dbReference type="Pfam" id="PF20789"/>
    </source>
</evidence>
<dbReference type="Pfam" id="PF20789">
    <property type="entry name" value="4HBT_3C"/>
    <property type="match status" value="1"/>
</dbReference>
<dbReference type="PANTHER" id="PTHR11066">
    <property type="entry name" value="ACYL-COA THIOESTERASE"/>
    <property type="match status" value="1"/>
</dbReference>
<keyword evidence="4" id="KW-1185">Reference proteome</keyword>
<feature type="domain" description="Acyl-CoA thioesterase-like C-terminal" evidence="2">
    <location>
        <begin position="197"/>
        <end position="303"/>
    </location>
</feature>
<dbReference type="Gene3D" id="3.10.129.10">
    <property type="entry name" value="Hotdog Thioesterase"/>
    <property type="match status" value="2"/>
</dbReference>
<dbReference type="SUPFAM" id="SSF54637">
    <property type="entry name" value="Thioesterase/thiol ester dehydrase-isomerase"/>
    <property type="match status" value="2"/>
</dbReference>
<accession>A0A2S6BV41</accession>
<dbReference type="InterPro" id="IPR003703">
    <property type="entry name" value="Acyl_CoA_thio"/>
</dbReference>
<proteinExistence type="predicted"/>
<evidence type="ECO:0000259" key="1">
    <source>
        <dbReference type="Pfam" id="PF13622"/>
    </source>
</evidence>
<dbReference type="STRING" id="357750.A0A2S6BV41"/>
<sequence length="355" mass="40159">MADRYVFERSVTVKPIEGKPNHFTSVYRPWSWPLVQRAAGSVPMTEGTAAAYKTVPPDFELHCAQVQFLKAGKNEALRYKVVELMTTSNFASRNVFVTQDSDSDYKCVLLLSFQKRSVTSRGWPAQYEYTRPPSREAIELAARPVNDHSPDLGLFKLGVAEGTPDPPFICQRIHITQESDPNLKTYRTKYRITSPISGPTGQILAIVFLSDVFTLEVPLIVHSVPFGPPMLGDATLTPAATRLQSFTSLTHTMRFARLEGFDAHQGVLCEMQVRWTKGRRALNTMYMRDCKGELIATVDQEVTLEFVLKCEVDELNFMKQAYFVFKTEEEFERDAKALKSRTAKQIAEAAKRSRL</sequence>
<dbReference type="PANTHER" id="PTHR11066:SF35">
    <property type="entry name" value="ACYL-COA THIOESTERASE II"/>
    <property type="match status" value="1"/>
</dbReference>
<dbReference type="Proteomes" id="UP000237631">
    <property type="component" value="Unassembled WGS sequence"/>
</dbReference>
<dbReference type="InterPro" id="IPR029069">
    <property type="entry name" value="HotDog_dom_sf"/>
</dbReference>
<dbReference type="EMBL" id="PNEN01001758">
    <property type="protein sequence ID" value="PPJ51346.1"/>
    <property type="molecule type" value="Genomic_DNA"/>
</dbReference>
<evidence type="ECO:0008006" key="5">
    <source>
        <dbReference type="Google" id="ProtNLM"/>
    </source>
</evidence>
<dbReference type="Pfam" id="PF13622">
    <property type="entry name" value="4HBT_3"/>
    <property type="match status" value="1"/>
</dbReference>
<dbReference type="GO" id="GO:0009062">
    <property type="term" value="P:fatty acid catabolic process"/>
    <property type="evidence" value="ECO:0007669"/>
    <property type="project" value="TreeGrafter"/>
</dbReference>
<feature type="domain" description="Acyl-CoA thioesterase-like N-terminal HotDog" evidence="1">
    <location>
        <begin position="29"/>
        <end position="108"/>
    </location>
</feature>
<organism evidence="3 4">
    <name type="scientific">Cercospora berteroae</name>
    <dbReference type="NCBI Taxonomy" id="357750"/>
    <lineage>
        <taxon>Eukaryota</taxon>
        <taxon>Fungi</taxon>
        <taxon>Dikarya</taxon>
        <taxon>Ascomycota</taxon>
        <taxon>Pezizomycotina</taxon>
        <taxon>Dothideomycetes</taxon>
        <taxon>Dothideomycetidae</taxon>
        <taxon>Mycosphaerellales</taxon>
        <taxon>Mycosphaerellaceae</taxon>
        <taxon>Cercospora</taxon>
    </lineage>
</organism>
<reference evidence="4" key="1">
    <citation type="journal article" date="2017" name="bioRxiv">
        <title>Conservation of a gene cluster reveals novel cercosporin biosynthetic mechanisms and extends production to the genus Colletotrichum.</title>
        <authorList>
            <person name="de Jonge R."/>
            <person name="Ebert M.K."/>
            <person name="Huitt-Roehl C.R."/>
            <person name="Pal P."/>
            <person name="Suttle J.C."/>
            <person name="Spanner R.E."/>
            <person name="Neubauer J.D."/>
            <person name="Jurick W.M.II."/>
            <person name="Stott K.A."/>
            <person name="Secor G.A."/>
            <person name="Thomma B.P.H.J."/>
            <person name="Van de Peer Y."/>
            <person name="Townsend C.A."/>
            <person name="Bolton M.D."/>
        </authorList>
    </citation>
    <scope>NUCLEOTIDE SEQUENCE [LARGE SCALE GENOMIC DNA]</scope>
    <source>
        <strain evidence="4">CBS538.71</strain>
    </source>
</reference>
<comment type="caution">
    <text evidence="3">The sequence shown here is derived from an EMBL/GenBank/DDBJ whole genome shotgun (WGS) entry which is preliminary data.</text>
</comment>
<name>A0A2S6BV41_9PEZI</name>
<dbReference type="AlphaFoldDB" id="A0A2S6BV41"/>
<gene>
    <name evidence="3" type="ORF">CBER1_08630</name>
</gene>
<dbReference type="InterPro" id="IPR049449">
    <property type="entry name" value="TesB_ACOT8-like_N"/>
</dbReference>
<dbReference type="InterPro" id="IPR049450">
    <property type="entry name" value="ACOT8-like_C"/>
</dbReference>
<dbReference type="OrthoDB" id="3634747at2759"/>
<evidence type="ECO:0000313" key="3">
    <source>
        <dbReference type="EMBL" id="PPJ51346.1"/>
    </source>
</evidence>